<reference evidence="2 3" key="1">
    <citation type="submission" date="2019-10" db="EMBL/GenBank/DDBJ databases">
        <title>Genome sequence of Luteimicrobium xylanilyticum HY-24.</title>
        <authorList>
            <person name="Kim D.Y."/>
            <person name="Park H.-Y."/>
        </authorList>
    </citation>
    <scope>NUCLEOTIDE SEQUENCE [LARGE SCALE GENOMIC DNA]</scope>
    <source>
        <strain evidence="2 3">HY-24</strain>
    </source>
</reference>
<dbReference type="InterPro" id="IPR036390">
    <property type="entry name" value="WH_DNA-bd_sf"/>
</dbReference>
<dbReference type="Pfam" id="PF12802">
    <property type="entry name" value="MarR_2"/>
    <property type="match status" value="1"/>
</dbReference>
<sequence>MNTPTDHRWLDTAQQVAWRDFLEGVGRFQEVLVREHDRRLALSVPEYDVLVQLSEQPDRSLRMSRLAERLAYSRSRVTHTVSRMERAGLVRRVAAAEDKRGVHCSMTDAGWHALVASAPTHVDIVRTYLVDVLTRDELLSLGAAMARVRDACASALA</sequence>
<dbReference type="PROSITE" id="PS50995">
    <property type="entry name" value="HTH_MARR_2"/>
    <property type="match status" value="1"/>
</dbReference>
<dbReference type="InterPro" id="IPR039422">
    <property type="entry name" value="MarR/SlyA-like"/>
</dbReference>
<dbReference type="EMBL" id="CP045529">
    <property type="protein sequence ID" value="QFU97197.1"/>
    <property type="molecule type" value="Genomic_DNA"/>
</dbReference>
<dbReference type="RefSeq" id="WP_036953458.1">
    <property type="nucleotide sequence ID" value="NZ_BAABIH010000001.1"/>
</dbReference>
<dbReference type="Gene3D" id="1.10.10.10">
    <property type="entry name" value="Winged helix-like DNA-binding domain superfamily/Winged helix DNA-binding domain"/>
    <property type="match status" value="1"/>
</dbReference>
<gene>
    <name evidence="2" type="ORF">KDY119_00691</name>
</gene>
<dbReference type="GO" id="GO:0006950">
    <property type="term" value="P:response to stress"/>
    <property type="evidence" value="ECO:0007669"/>
    <property type="project" value="TreeGrafter"/>
</dbReference>
<dbReference type="AlphaFoldDB" id="A0A5P9Q702"/>
<evidence type="ECO:0000313" key="3">
    <source>
        <dbReference type="Proteomes" id="UP000326702"/>
    </source>
</evidence>
<keyword evidence="3" id="KW-1185">Reference proteome</keyword>
<dbReference type="SMART" id="SM00347">
    <property type="entry name" value="HTH_MARR"/>
    <property type="match status" value="1"/>
</dbReference>
<accession>A0A5P9Q702</accession>
<dbReference type="KEGG" id="lxl:KDY119_00691"/>
<evidence type="ECO:0000259" key="1">
    <source>
        <dbReference type="PROSITE" id="PS50995"/>
    </source>
</evidence>
<proteinExistence type="predicted"/>
<dbReference type="Proteomes" id="UP000326702">
    <property type="component" value="Chromosome"/>
</dbReference>
<dbReference type="InterPro" id="IPR000835">
    <property type="entry name" value="HTH_MarR-typ"/>
</dbReference>
<dbReference type="PANTHER" id="PTHR33164:SF99">
    <property type="entry name" value="MARR FAMILY REGULATORY PROTEIN"/>
    <property type="match status" value="1"/>
</dbReference>
<dbReference type="OrthoDB" id="8635520at2"/>
<dbReference type="PRINTS" id="PR00598">
    <property type="entry name" value="HTHMARR"/>
</dbReference>
<organism evidence="2 3">
    <name type="scientific">Luteimicrobium xylanilyticum</name>
    <dbReference type="NCBI Taxonomy" id="1133546"/>
    <lineage>
        <taxon>Bacteria</taxon>
        <taxon>Bacillati</taxon>
        <taxon>Actinomycetota</taxon>
        <taxon>Actinomycetes</taxon>
        <taxon>Micrococcales</taxon>
        <taxon>Luteimicrobium</taxon>
    </lineage>
</organism>
<dbReference type="InterPro" id="IPR036388">
    <property type="entry name" value="WH-like_DNA-bd_sf"/>
</dbReference>
<dbReference type="PANTHER" id="PTHR33164">
    <property type="entry name" value="TRANSCRIPTIONAL REGULATOR, MARR FAMILY"/>
    <property type="match status" value="1"/>
</dbReference>
<dbReference type="SUPFAM" id="SSF46785">
    <property type="entry name" value="Winged helix' DNA-binding domain"/>
    <property type="match status" value="1"/>
</dbReference>
<name>A0A5P9Q702_9MICO</name>
<protein>
    <recommendedName>
        <fullName evidence="1">HTH marR-type domain-containing protein</fullName>
    </recommendedName>
</protein>
<dbReference type="GO" id="GO:0003700">
    <property type="term" value="F:DNA-binding transcription factor activity"/>
    <property type="evidence" value="ECO:0007669"/>
    <property type="project" value="InterPro"/>
</dbReference>
<evidence type="ECO:0000313" key="2">
    <source>
        <dbReference type="EMBL" id="QFU97197.1"/>
    </source>
</evidence>
<feature type="domain" description="HTH marR-type" evidence="1">
    <location>
        <begin position="1"/>
        <end position="150"/>
    </location>
</feature>